<dbReference type="Gene3D" id="2.20.25.10">
    <property type="match status" value="1"/>
</dbReference>
<protein>
    <recommendedName>
        <fullName evidence="4">TFIIB-type zinc ribbon-containing protein</fullName>
    </recommendedName>
</protein>
<name>A0A1I1B8N1_9ACTN</name>
<proteinExistence type="predicted"/>
<feature type="compositionally biased region" description="Low complexity" evidence="1">
    <location>
        <begin position="1"/>
        <end position="14"/>
    </location>
</feature>
<feature type="region of interest" description="Disordered" evidence="1">
    <location>
        <begin position="1"/>
        <end position="29"/>
    </location>
</feature>
<dbReference type="AlphaFoldDB" id="A0A1I1B8N1"/>
<evidence type="ECO:0000313" key="3">
    <source>
        <dbReference type="Proteomes" id="UP000199113"/>
    </source>
</evidence>
<dbReference type="STRING" id="748909.SAMN05192575_11526"/>
<evidence type="ECO:0000256" key="1">
    <source>
        <dbReference type="SAM" id="MobiDB-lite"/>
    </source>
</evidence>
<evidence type="ECO:0008006" key="4">
    <source>
        <dbReference type="Google" id="ProtNLM"/>
    </source>
</evidence>
<gene>
    <name evidence="2" type="ORF">SAMN05192575_11526</name>
</gene>
<organism evidence="2 3">
    <name type="scientific">Nocardioides alpinus</name>
    <dbReference type="NCBI Taxonomy" id="748909"/>
    <lineage>
        <taxon>Bacteria</taxon>
        <taxon>Bacillati</taxon>
        <taxon>Actinomycetota</taxon>
        <taxon>Actinomycetes</taxon>
        <taxon>Propionibacteriales</taxon>
        <taxon>Nocardioidaceae</taxon>
        <taxon>Nocardioides</taxon>
    </lineage>
</organism>
<dbReference type="RefSeq" id="WP_175507466.1">
    <property type="nucleotide sequence ID" value="NZ_FOKC01000015.1"/>
</dbReference>
<dbReference type="PANTHER" id="PTHR37826">
    <property type="entry name" value="FLOTILLIN BAND_7_5 DOMAIN PROTEIN"/>
    <property type="match status" value="1"/>
</dbReference>
<sequence length="427" mass="46508">MTQEADGDAQGQPQQDRDPDAPVFDGPPLSLEEELAAARAEPEAGPAIDTLNESLADGVNRCPKCGSTDVRLRGSTGQLVCLFCRHEWQEARVEEELGLGVGIDDLEGTVVAGGAATISGDDVMTLTCGGCGASVVVDTAHALNARCHWCRHTLNVNERTSNGAVPDAVLPFKLTHTEAVERIREFASKRRLFALGRFKKEFIPENVLGVYLPYLVIDARAEAAYVGKGEVQTRRWTEKVGDNSTTYYAADVYRVDRSVSFTVDDLTIEGAAGRAKFDARTTNNIINTVLPFDTKNAVKWNSSYLVGFTSEKRDLDVGALQPVLESQLLSIGRSQVHESLGKFDRGVRWEGEQIDVGGSRWIAMYLPVWLYSYYQEDTEMLHYIAVNARTGETMGSVPVAQWKLITAALTVGTFLEGIAGAILVATA</sequence>
<dbReference type="PANTHER" id="PTHR37826:SF3">
    <property type="entry name" value="J DOMAIN-CONTAINING PROTEIN"/>
    <property type="match status" value="1"/>
</dbReference>
<reference evidence="2" key="1">
    <citation type="submission" date="2016-10" db="EMBL/GenBank/DDBJ databases">
        <authorList>
            <person name="de Groot N.N."/>
        </authorList>
    </citation>
    <scope>NUCLEOTIDE SEQUENCE [LARGE SCALE GENOMIC DNA]</scope>
    <source>
        <strain evidence="2">CGMCC 1.10697</strain>
    </source>
</reference>
<dbReference type="Proteomes" id="UP000199113">
    <property type="component" value="Unassembled WGS sequence"/>
</dbReference>
<dbReference type="EMBL" id="FOKC01000015">
    <property type="protein sequence ID" value="SFB46765.1"/>
    <property type="molecule type" value="Genomic_DNA"/>
</dbReference>
<evidence type="ECO:0000313" key="2">
    <source>
        <dbReference type="EMBL" id="SFB46765.1"/>
    </source>
</evidence>
<accession>A0A1I1B8N1</accession>